<reference evidence="2" key="1">
    <citation type="journal article" date="2006" name="Proc. Natl. Acad. Sci. U.S.A.">
        <title>Genome analysis of the smallest free-living eukaryote Ostreococcus tauri unveils many unique features.</title>
        <authorList>
            <person name="Derelle E."/>
            <person name="Ferraz C."/>
            <person name="Rombauts S."/>
            <person name="Rouze P."/>
            <person name="Worden A.Z."/>
            <person name="Robbens S."/>
            <person name="Partensky F."/>
            <person name="Degroeve S."/>
            <person name="Echeynie S."/>
            <person name="Cooke R."/>
            <person name="Saeys Y."/>
            <person name="Wuyts J."/>
            <person name="Jabbari K."/>
            <person name="Bowler C."/>
            <person name="Panaud O."/>
            <person name="Piegu B."/>
            <person name="Ball S.G."/>
            <person name="Ral J.-P."/>
            <person name="Bouget F.-Y."/>
            <person name="Piganeau G."/>
            <person name="De Baets B."/>
            <person name="Picard A."/>
            <person name="Delseny M."/>
            <person name="Demaille J."/>
            <person name="Van de Peer Y."/>
            <person name="Moreau H."/>
        </authorList>
    </citation>
    <scope>NUCLEOTIDE SEQUENCE [LARGE SCALE GENOMIC DNA]</scope>
    <source>
        <strain evidence="2">OTTH 0595 / CCAP 157/2 / RCC745</strain>
    </source>
</reference>
<dbReference type="OrthoDB" id="4590138at2759"/>
<reference evidence="1 2" key="2">
    <citation type="journal article" date="2014" name="BMC Genomics">
        <title>An improved genome of the model marine alga Ostreococcus tauri unfolds by assessing Illumina de novo assemblies.</title>
        <authorList>
            <person name="Blanc-Mathieu R."/>
            <person name="Verhelst B."/>
            <person name="Derelle E."/>
            <person name="Rombauts S."/>
            <person name="Bouget F.Y."/>
            <person name="Carre I."/>
            <person name="Chateau A."/>
            <person name="Eyre-Walker A."/>
            <person name="Grimsley N."/>
            <person name="Moreau H."/>
            <person name="Piegu B."/>
            <person name="Rivals E."/>
            <person name="Schackwitz W."/>
            <person name="Van de Peer Y."/>
            <person name="Piganeau G."/>
        </authorList>
    </citation>
    <scope>NUCLEOTIDE SEQUENCE [LARGE SCALE GENOMIC DNA]</scope>
    <source>
        <strain evidence="2">OTTH 0595 / CCAP 157/2 / RCC745</strain>
    </source>
</reference>
<sequence length="86" mass="9328">MSKEVPALPSATNVDAATPRLTLGEDAKITFDHLGPIVVSEDGTLSRIGNWESLSEREREVAKRRIAKRNNERLAVLRAKESGGGS</sequence>
<dbReference type="STRING" id="70448.A0A096PA24"/>
<accession>A0A096PA24</accession>
<name>A0A096PA24_OSTTA</name>
<keyword evidence="2" id="KW-1185">Reference proteome</keyword>
<dbReference type="KEGG" id="ota:OT_ostta02g04840"/>
<dbReference type="EMBL" id="CAID01000002">
    <property type="protein sequence ID" value="CEG01241.1"/>
    <property type="molecule type" value="Genomic_DNA"/>
</dbReference>
<dbReference type="AlphaFoldDB" id="A0A096PA24"/>
<evidence type="ECO:0000313" key="1">
    <source>
        <dbReference type="EMBL" id="CEG01241.1"/>
    </source>
</evidence>
<dbReference type="InParanoid" id="A0A096PA24"/>
<comment type="caution">
    <text evidence="1">The sequence shown here is derived from an EMBL/GenBank/DDBJ whole genome shotgun (WGS) entry which is preliminary data.</text>
</comment>
<proteinExistence type="predicted"/>
<dbReference type="PANTHER" id="PTHR39474:SF1">
    <property type="entry name" value="FUNGAL SPECIFIC TRANSCRIPTION FACTOR"/>
    <property type="match status" value="1"/>
</dbReference>
<dbReference type="GeneID" id="34945636"/>
<dbReference type="PANTHER" id="PTHR39474">
    <property type="entry name" value="UNNAMED PRODUCT"/>
    <property type="match status" value="1"/>
</dbReference>
<protein>
    <submittedName>
        <fullName evidence="1">Unnamed product</fullName>
    </submittedName>
</protein>
<dbReference type="RefSeq" id="XP_022840862.1">
    <property type="nucleotide sequence ID" value="XM_022985182.1"/>
</dbReference>
<gene>
    <name evidence="1" type="ORF">OT_ostta02g04840</name>
</gene>
<dbReference type="Proteomes" id="UP000009170">
    <property type="component" value="Unassembled WGS sequence"/>
</dbReference>
<evidence type="ECO:0000313" key="2">
    <source>
        <dbReference type="Proteomes" id="UP000009170"/>
    </source>
</evidence>
<organism evidence="1 2">
    <name type="scientific">Ostreococcus tauri</name>
    <name type="common">Marine green alga</name>
    <dbReference type="NCBI Taxonomy" id="70448"/>
    <lineage>
        <taxon>Eukaryota</taxon>
        <taxon>Viridiplantae</taxon>
        <taxon>Chlorophyta</taxon>
        <taxon>Mamiellophyceae</taxon>
        <taxon>Mamiellales</taxon>
        <taxon>Bathycoccaceae</taxon>
        <taxon>Ostreococcus</taxon>
    </lineage>
</organism>